<evidence type="ECO:0000256" key="1">
    <source>
        <dbReference type="ARBA" id="ARBA00004651"/>
    </source>
</evidence>
<dbReference type="PANTHER" id="PTHR32309">
    <property type="entry name" value="TYROSINE-PROTEIN KINASE"/>
    <property type="match status" value="1"/>
</dbReference>
<evidence type="ECO:0000256" key="4">
    <source>
        <dbReference type="ARBA" id="ARBA00022989"/>
    </source>
</evidence>
<dbReference type="InterPro" id="IPR003856">
    <property type="entry name" value="LPS_length_determ_N"/>
</dbReference>
<evidence type="ECO:0000313" key="9">
    <source>
        <dbReference type="EMBL" id="AQQ67503.1"/>
    </source>
</evidence>
<protein>
    <submittedName>
        <fullName evidence="9">Chain-length determining protein</fullName>
    </submittedName>
</protein>
<evidence type="ECO:0000256" key="6">
    <source>
        <dbReference type="SAM" id="Phobius"/>
    </source>
</evidence>
<evidence type="ECO:0000256" key="3">
    <source>
        <dbReference type="ARBA" id="ARBA00022692"/>
    </source>
</evidence>
<dbReference type="OrthoDB" id="8113255at2"/>
<dbReference type="Pfam" id="PF13807">
    <property type="entry name" value="GNVR"/>
    <property type="match status" value="1"/>
</dbReference>
<proteinExistence type="predicted"/>
<organism evidence="9 10">
    <name type="scientific">Microbulbifer agarilyticus</name>
    <dbReference type="NCBI Taxonomy" id="260552"/>
    <lineage>
        <taxon>Bacteria</taxon>
        <taxon>Pseudomonadati</taxon>
        <taxon>Pseudomonadota</taxon>
        <taxon>Gammaproteobacteria</taxon>
        <taxon>Cellvibrionales</taxon>
        <taxon>Microbulbiferaceae</taxon>
        <taxon>Microbulbifer</taxon>
    </lineage>
</organism>
<dbReference type="InterPro" id="IPR032807">
    <property type="entry name" value="GNVR"/>
</dbReference>
<reference evidence="9" key="1">
    <citation type="submission" date="2017-02" db="EMBL/GenBank/DDBJ databases">
        <title>Genome of Microbulbifer agarilyticus GP101.</title>
        <authorList>
            <person name="Jung J."/>
            <person name="Bae S.S."/>
            <person name="Baek K."/>
        </authorList>
    </citation>
    <scope>NUCLEOTIDE SEQUENCE [LARGE SCALE GENOMIC DNA]</scope>
    <source>
        <strain evidence="9">GP101</strain>
    </source>
</reference>
<keyword evidence="4 6" id="KW-1133">Transmembrane helix</keyword>
<keyword evidence="5 6" id="KW-0472">Membrane</keyword>
<dbReference type="SUPFAM" id="SSF160355">
    <property type="entry name" value="Bacterial polysaccharide co-polymerase-like"/>
    <property type="match status" value="1"/>
</dbReference>
<evidence type="ECO:0000259" key="8">
    <source>
        <dbReference type="Pfam" id="PF13807"/>
    </source>
</evidence>
<feature type="domain" description="Polysaccharide chain length determinant N-terminal" evidence="7">
    <location>
        <begin position="15"/>
        <end position="108"/>
    </location>
</feature>
<dbReference type="AlphaFoldDB" id="A0A1Q2M444"/>
<evidence type="ECO:0000259" key="7">
    <source>
        <dbReference type="Pfam" id="PF02706"/>
    </source>
</evidence>
<evidence type="ECO:0000313" key="10">
    <source>
        <dbReference type="Proteomes" id="UP000188219"/>
    </source>
</evidence>
<feature type="domain" description="Tyrosine-protein kinase G-rich" evidence="8">
    <location>
        <begin position="304"/>
        <end position="337"/>
    </location>
</feature>
<dbReference type="STRING" id="260552.Mag101_07525"/>
<keyword evidence="10" id="KW-1185">Reference proteome</keyword>
<dbReference type="KEGG" id="maga:Mag101_07525"/>
<dbReference type="Proteomes" id="UP000188219">
    <property type="component" value="Chromosome"/>
</dbReference>
<accession>A0A1Q2M444</accession>
<keyword evidence="2" id="KW-1003">Cell membrane</keyword>
<dbReference type="PANTHER" id="PTHR32309:SF13">
    <property type="entry name" value="FERRIC ENTEROBACTIN TRANSPORT PROTEIN FEPE"/>
    <property type="match status" value="1"/>
</dbReference>
<dbReference type="Gene3D" id="3.30.1890.10">
    <property type="entry name" value="FepE-like"/>
    <property type="match status" value="1"/>
</dbReference>
<name>A0A1Q2M444_9GAMM</name>
<sequence length="348" mass="38666">MVVENLNSDQAASRDEVDLITVIKGLWSQKLVIIMITVGITLLAAAYAFLSKPIYEAKIGVLPPVLSDISGFNLARGGKSGLKPFTVGEVYGLFVRNLKAEESRREFFEKVYVPSLSQDLLSGSKDNLYRKFSRELRISGDDDILITVQGGDPVQASRWVKQYLEQVTHKSVNDVLQITRSEVEMRGSQIQEQIKTLRIFAKTRREDRLVRLKEALLVADVVGLENPPVISSQITQQLNAFMNGDLMYMRGTQALKAEIETLENRASDEPFIVSLRNLQEQYLLLTSFQVSPESVAVFQQDGAIVVPDAPVKPKKVLILLLGGVLGVFLGVIVALVRLGIKNHSEDKV</sequence>
<gene>
    <name evidence="9" type="ORF">Mag101_07525</name>
</gene>
<dbReference type="GO" id="GO:0005886">
    <property type="term" value="C:plasma membrane"/>
    <property type="evidence" value="ECO:0007669"/>
    <property type="project" value="UniProtKB-SubCell"/>
</dbReference>
<feature type="transmembrane region" description="Helical" evidence="6">
    <location>
        <begin position="316"/>
        <end position="340"/>
    </location>
</feature>
<evidence type="ECO:0000256" key="2">
    <source>
        <dbReference type="ARBA" id="ARBA00022475"/>
    </source>
</evidence>
<keyword evidence="3 6" id="KW-0812">Transmembrane</keyword>
<dbReference type="InterPro" id="IPR050445">
    <property type="entry name" value="Bact_polysacc_biosynth/exp"/>
</dbReference>
<dbReference type="RefSeq" id="WP_077402951.1">
    <property type="nucleotide sequence ID" value="NZ_CP019650.1"/>
</dbReference>
<feature type="transmembrane region" description="Helical" evidence="6">
    <location>
        <begin position="31"/>
        <end position="50"/>
    </location>
</feature>
<dbReference type="EMBL" id="CP019650">
    <property type="protein sequence ID" value="AQQ67503.1"/>
    <property type="molecule type" value="Genomic_DNA"/>
</dbReference>
<evidence type="ECO:0000256" key="5">
    <source>
        <dbReference type="ARBA" id="ARBA00023136"/>
    </source>
</evidence>
<comment type="subcellular location">
    <subcellularLocation>
        <location evidence="1">Cell membrane</location>
        <topology evidence="1">Multi-pass membrane protein</topology>
    </subcellularLocation>
</comment>
<dbReference type="GO" id="GO:0004713">
    <property type="term" value="F:protein tyrosine kinase activity"/>
    <property type="evidence" value="ECO:0007669"/>
    <property type="project" value="TreeGrafter"/>
</dbReference>
<dbReference type="Pfam" id="PF02706">
    <property type="entry name" value="Wzz"/>
    <property type="match status" value="1"/>
</dbReference>